<proteinExistence type="predicted"/>
<dbReference type="AlphaFoldDB" id="K2BBJ1"/>
<dbReference type="EMBL" id="AMFJ01021650">
    <property type="protein sequence ID" value="EKD66118.1"/>
    <property type="molecule type" value="Genomic_DNA"/>
</dbReference>
<name>K2BBJ1_9BACT</name>
<comment type="caution">
    <text evidence="1">The sequence shown here is derived from an EMBL/GenBank/DDBJ whole genome shotgun (WGS) entry which is preliminary data.</text>
</comment>
<protein>
    <submittedName>
        <fullName evidence="1">Uncharacterized protein</fullName>
    </submittedName>
</protein>
<reference evidence="1" key="1">
    <citation type="journal article" date="2012" name="Science">
        <title>Fermentation, hydrogen, and sulfur metabolism in multiple uncultivated bacterial phyla.</title>
        <authorList>
            <person name="Wrighton K.C."/>
            <person name="Thomas B.C."/>
            <person name="Sharon I."/>
            <person name="Miller C.S."/>
            <person name="Castelle C.J."/>
            <person name="VerBerkmoes N.C."/>
            <person name="Wilkins M.J."/>
            <person name="Hettich R.L."/>
            <person name="Lipton M.S."/>
            <person name="Williams K.H."/>
            <person name="Long P.E."/>
            <person name="Banfield J.F."/>
        </authorList>
    </citation>
    <scope>NUCLEOTIDE SEQUENCE [LARGE SCALE GENOMIC DNA]</scope>
</reference>
<gene>
    <name evidence="1" type="ORF">ACD_49C00064G0021</name>
</gene>
<sequence length="191" mass="23311">MSEIIGMSGIIEWLKRYDIELWMVEWKNKTPLINTITEAVKYFEKRWGKVFNEVIIGNNISWFQVFYIWILIFSKGKIDNELPKNIRSMIINWIINDKWWLKYNWTLYKFSEDQSDISFKEIANTLFGKDFSDYLKSLIRIWSHSIVAFKLNIYLSKLNSGEIIDIWKVLYELMKTFQEIEENNKWKWYTE</sequence>
<evidence type="ECO:0000313" key="1">
    <source>
        <dbReference type="EMBL" id="EKD66118.1"/>
    </source>
</evidence>
<organism evidence="1">
    <name type="scientific">uncultured bacterium</name>
    <name type="common">gcode 4</name>
    <dbReference type="NCBI Taxonomy" id="1234023"/>
    <lineage>
        <taxon>Bacteria</taxon>
        <taxon>environmental samples</taxon>
    </lineage>
</organism>
<accession>K2BBJ1</accession>